<protein>
    <submittedName>
        <fullName evidence="3">FBA_2 domain-containing protein</fullName>
    </submittedName>
</protein>
<reference evidence="3" key="1">
    <citation type="submission" date="2016-11" db="UniProtKB">
        <authorList>
            <consortium name="WormBaseParasite"/>
        </authorList>
    </citation>
    <scope>IDENTIFICATION</scope>
</reference>
<name>A0A1I7U2J6_9PELO</name>
<dbReference type="AlphaFoldDB" id="A0A1I7U2J6"/>
<dbReference type="WBParaSite" id="Csp11.Scaffold629.g14204.t1">
    <property type="protein sequence ID" value="Csp11.Scaffold629.g14204.t1"/>
    <property type="gene ID" value="Csp11.Scaffold629.g14204"/>
</dbReference>
<dbReference type="PANTHER" id="PTHR21503">
    <property type="entry name" value="F-BOX-CONTAINING HYPOTHETICAL PROTEIN C.ELEGANS"/>
    <property type="match status" value="1"/>
</dbReference>
<evidence type="ECO:0000313" key="3">
    <source>
        <dbReference type="WBParaSite" id="Csp11.Scaffold629.g14204.t1"/>
    </source>
</evidence>
<sequence>MECKADSLVLNAFTTAEFEIQNMKKKFDVFECQRGIDITVDNLMTLDCIRITVGDRWFRYAEMNRFIKHWLKGGSHRLEVLRVVVFDFFIDRLFDGLNARNSDEKMVVLSHYQLAFNGFFEVVRSDGITAGFTFFNGYFWFVVWPKDAENVLYLDSF</sequence>
<feature type="domain" description="Sdz-33 F-box" evidence="1">
    <location>
        <begin position="23"/>
        <end position="83"/>
    </location>
</feature>
<dbReference type="InterPro" id="IPR012885">
    <property type="entry name" value="F-box_Sdz-33"/>
</dbReference>
<dbReference type="Proteomes" id="UP000095282">
    <property type="component" value="Unplaced"/>
</dbReference>
<keyword evidence="2" id="KW-1185">Reference proteome</keyword>
<evidence type="ECO:0000259" key="1">
    <source>
        <dbReference type="Pfam" id="PF07735"/>
    </source>
</evidence>
<accession>A0A1I7U2J6</accession>
<organism evidence="2 3">
    <name type="scientific">Caenorhabditis tropicalis</name>
    <dbReference type="NCBI Taxonomy" id="1561998"/>
    <lineage>
        <taxon>Eukaryota</taxon>
        <taxon>Metazoa</taxon>
        <taxon>Ecdysozoa</taxon>
        <taxon>Nematoda</taxon>
        <taxon>Chromadorea</taxon>
        <taxon>Rhabditida</taxon>
        <taxon>Rhabditina</taxon>
        <taxon>Rhabditomorpha</taxon>
        <taxon>Rhabditoidea</taxon>
        <taxon>Rhabditidae</taxon>
        <taxon>Peloderinae</taxon>
        <taxon>Caenorhabditis</taxon>
    </lineage>
</organism>
<evidence type="ECO:0000313" key="2">
    <source>
        <dbReference type="Proteomes" id="UP000095282"/>
    </source>
</evidence>
<proteinExistence type="predicted"/>
<dbReference type="Pfam" id="PF07735">
    <property type="entry name" value="FBA_2"/>
    <property type="match status" value="1"/>
</dbReference>